<dbReference type="Proteomes" id="UP000257200">
    <property type="component" value="Unplaced"/>
</dbReference>
<name>A0A3Q1FF43_9TELE</name>
<dbReference type="AlphaFoldDB" id="A0A3Q1FF43"/>
<dbReference type="GeneTree" id="ENSGT01030000236219"/>
<reference evidence="1" key="2">
    <citation type="submission" date="2025-09" db="UniProtKB">
        <authorList>
            <consortium name="Ensembl"/>
        </authorList>
    </citation>
    <scope>IDENTIFICATION</scope>
</reference>
<evidence type="ECO:0000313" key="2">
    <source>
        <dbReference type="Proteomes" id="UP000257200"/>
    </source>
</evidence>
<reference evidence="1" key="1">
    <citation type="submission" date="2025-08" db="UniProtKB">
        <authorList>
            <consortium name="Ensembl"/>
        </authorList>
    </citation>
    <scope>IDENTIFICATION</scope>
</reference>
<proteinExistence type="predicted"/>
<accession>A0A3Q1FF43</accession>
<dbReference type="InParanoid" id="A0A3Q1FF43"/>
<keyword evidence="2" id="KW-1185">Reference proteome</keyword>
<evidence type="ECO:0000313" key="1">
    <source>
        <dbReference type="Ensembl" id="ENSAPOP00000005660.1"/>
    </source>
</evidence>
<protein>
    <submittedName>
        <fullName evidence="1">Uncharacterized protein</fullName>
    </submittedName>
</protein>
<sequence>MLFFQKQGHTFKRLCILNAVHVQTQHHQLIILHYCCFGFLCFHECLLKQTISEIRTLAHVFLCLCIVKAPLTGVEGGLQGLNVGGHPRHSVDAHLLHAPPLNLLQALPDNVGHLGALSPG</sequence>
<dbReference type="Ensembl" id="ENSAPOT00000007976.1">
    <property type="protein sequence ID" value="ENSAPOP00000005660.1"/>
    <property type="gene ID" value="ENSAPOG00000007382.1"/>
</dbReference>
<organism evidence="1 2">
    <name type="scientific">Acanthochromis polyacanthus</name>
    <name type="common">spiny chromis</name>
    <dbReference type="NCBI Taxonomy" id="80966"/>
    <lineage>
        <taxon>Eukaryota</taxon>
        <taxon>Metazoa</taxon>
        <taxon>Chordata</taxon>
        <taxon>Craniata</taxon>
        <taxon>Vertebrata</taxon>
        <taxon>Euteleostomi</taxon>
        <taxon>Actinopterygii</taxon>
        <taxon>Neopterygii</taxon>
        <taxon>Teleostei</taxon>
        <taxon>Neoteleostei</taxon>
        <taxon>Acanthomorphata</taxon>
        <taxon>Ovalentaria</taxon>
        <taxon>Pomacentridae</taxon>
        <taxon>Acanthochromis</taxon>
    </lineage>
</organism>